<dbReference type="Bgee" id="ENSPPAG00000033191">
    <property type="expression patterns" value="Expressed in prefrontal cortex and 6 other cell types or tissues"/>
</dbReference>
<dbReference type="InterPro" id="IPR036084">
    <property type="entry name" value="Ser_inhib-like_sf"/>
</dbReference>
<dbReference type="Pfam" id="PF00094">
    <property type="entry name" value="VWD"/>
    <property type="match status" value="4"/>
</dbReference>
<dbReference type="EMBL" id="AJFE02039865">
    <property type="status" value="NOT_ANNOTATED_CDS"/>
    <property type="molecule type" value="Genomic_DNA"/>
</dbReference>
<dbReference type="EMBL" id="AJFE02039870">
    <property type="status" value="NOT_ANNOTATED_CDS"/>
    <property type="molecule type" value="Genomic_DNA"/>
</dbReference>
<dbReference type="Ensembl" id="ENSPPAT00000042850.1">
    <property type="protein sequence ID" value="ENSPPAP00000020065.1"/>
    <property type="gene ID" value="ENSPPAG00000033191.1"/>
</dbReference>
<dbReference type="EMBL" id="AJFE02039872">
    <property type="status" value="NOT_ANNOTATED_CDS"/>
    <property type="molecule type" value="Genomic_DNA"/>
</dbReference>
<dbReference type="GO" id="GO:0031012">
    <property type="term" value="C:extracellular matrix"/>
    <property type="evidence" value="ECO:0007669"/>
    <property type="project" value="TreeGrafter"/>
</dbReference>
<feature type="domain" description="VWFD" evidence="7">
    <location>
        <begin position="540"/>
        <end position="712"/>
    </location>
</feature>
<dbReference type="InterPro" id="IPR014853">
    <property type="entry name" value="VWF/SSPO/ZAN-like_Cys-rich_dom"/>
</dbReference>
<dbReference type="EMBL" id="AJFE02039869">
    <property type="status" value="NOT_ANNOTATED_CDS"/>
    <property type="molecule type" value="Genomic_DNA"/>
</dbReference>
<sequence>MSPLPAALSCPPHSHYEACSYGCPLSCGDLPVPGGCGSECHEGCVCDEGFALSGESCLPLASCGCVHQGTYHPPGQTFYPGPGCDSLCHCQEGGLVSCESSSCGPHEACQPSGGSLGCVAVGSSTCQASGDPHYTTFDGRRFDFMGTCVYVLAQTCGTRPGLHRFAVLQENVAWGNGRVSVTRVITVQVANFTLRLEQRQWKVTVRLPVVLANGQIRASQHGSDVVIETDFGLRVAYDLVYYVRVTVPGNYYQQMCGLCGNYNGDPKDDFQKPNGSQAGNANEFGNSWEEVVPDSPCLPPTPCPPGSEGCIPIDKCPPELEKKYQKEEFCGLLSSPTGPLSSCHKLVDPQGPLEDCVFDLCLGGGNLSILCSNIHAYVSACQAAGGHVEPWRNETFCPMECPLNSHYELCADTCSLGCSALSAPPQCQDGCAEGCQCDSGFLYNGQACVPIQQCGCYHNGVYYEPEQTVLIDNCQQQCTCHAGKGVVCQEHSCKPGQVCQPSGGILSCVTKDPCHGVTCRPQETCKEQGGQGVCLPNYEATCWLWGDPHYHSFDGRKFDFQGTCNYVLATTGCPGVSTQGLTPFTITTKNENRGNPAVSYVRVVTVDEIGKVRVNGVLTALPVSVADGRISVTQGASKALLVADFGLQVSYDWNWRVDVTLPSSYHGAVCGLCGNMDRNPNNDQVFPNGTLAPSIPIWGGSWRAPGWDPLCWDECRGSCPTCPEDRLEQYEGPGFCGPLSFFKGCVLDVCMGGGDHDILCKALASYVAACQAAGIVIEDWRAQVGCGESHYEVCGPPCPASCPSPAPLTTPAVCEGPCVEGCQCDAGFALSADRCVSLNNGCGCWANGTYHEAGSEFWADGTCSQRCRCGPGGGSLVCTPASCGLGEVCGLLPSGQHGCQPVSTAECQAWGDPHYVTLDGHRFDFQGTCEYLLSAPCHGPPLGAENFTVTVANEHRGSQAVSYTRSVTLQIYNHSLTLSAHWPRKLQVRRAVGQTGASASSGVPAGWQVGGAQGCGECVSKPCPSPCTPEQQESFGGPDACGVISATDGPLAPCHGLVPPAQYFQGCLLDACQVQGHPGGLCPAVATYVAACQATGAQLGEWRRPDFCPFQCPAHSHYELCGDSCPVSCPSLSAPEGCESACREGCVCDAGFVLSGGTCVPVGQCGCLHDDRYYLLGQTFYPGPGCDSLCRCGEGSLVSCEPSSCGPHETCRPSGGSLGCVAVGSSTCQASGDPHYTTFDGRRFDFMGTCVYVLAQTCGTRPGLHRFAVLQENVAWGNGRVSVTRVITVQVANFTLRLEQRQWKVTVDGEAVALPVAVGRVRVTAEGRNMVLQTTKGLRLLFDGDAHLLMSIPSPFRGRLCGLCGNFNGNWSDDFVLPNGSAASSVETFGAAWRAPGSSKGCGEGCGPQGCPVCLAEETAPYESNEACGQLRNPQGPFATCQAVLSPSEYFRQCVYDLCAQKGDKAFLCRSLAAYTAACQAAGVAVKPWRTDSFCPLQCPAHSHYSICTRTCQGSCAALSGLTGCTTRCFEGCECDDRFLLSQGVCIPVQDCGCTHNGRYLPVSRGLRWAERVEELERDPEILC</sequence>
<dbReference type="PANTHER" id="PTHR11339:SF244">
    <property type="entry name" value="IGGFC-BINDING PROTEIN"/>
    <property type="match status" value="1"/>
</dbReference>
<dbReference type="Pfam" id="PF01826">
    <property type="entry name" value="TIL"/>
    <property type="match status" value="5"/>
</dbReference>
<name>A0A2R9AW82_PANPA</name>
<feature type="domain" description="VWFD" evidence="7">
    <location>
        <begin position="905"/>
        <end position="978"/>
    </location>
</feature>
<dbReference type="GO" id="GO:0005796">
    <property type="term" value="C:Golgi lumen"/>
    <property type="evidence" value="ECO:0007669"/>
    <property type="project" value="UniProtKB-ARBA"/>
</dbReference>
<organism evidence="8 9">
    <name type="scientific">Pan paniscus</name>
    <name type="common">Pygmy chimpanzee</name>
    <name type="synonym">Bonobo</name>
    <dbReference type="NCBI Taxonomy" id="9597"/>
    <lineage>
        <taxon>Eukaryota</taxon>
        <taxon>Metazoa</taxon>
        <taxon>Chordata</taxon>
        <taxon>Craniata</taxon>
        <taxon>Vertebrata</taxon>
        <taxon>Euteleostomi</taxon>
        <taxon>Mammalia</taxon>
        <taxon>Eutheria</taxon>
        <taxon>Euarchontoglires</taxon>
        <taxon>Primates</taxon>
        <taxon>Haplorrhini</taxon>
        <taxon>Catarrhini</taxon>
        <taxon>Hominidae</taxon>
        <taxon>Pan</taxon>
    </lineage>
</organism>
<keyword evidence="9" id="KW-1185">Reference proteome</keyword>
<dbReference type="InterPro" id="IPR001846">
    <property type="entry name" value="VWF_type-D"/>
</dbReference>
<dbReference type="PANTHER" id="PTHR11339">
    <property type="entry name" value="EXTRACELLULAR MATRIX GLYCOPROTEIN RELATED"/>
    <property type="match status" value="1"/>
</dbReference>
<dbReference type="EMBL" id="AJFE02039866">
    <property type="status" value="NOT_ANNOTATED_CDS"/>
    <property type="molecule type" value="Genomic_DNA"/>
</dbReference>
<keyword evidence="4" id="KW-0677">Repeat</keyword>
<proteinExistence type="predicted"/>
<dbReference type="Pfam" id="PF08742">
    <property type="entry name" value="C8"/>
    <property type="match status" value="4"/>
</dbReference>
<dbReference type="EMBL" id="AJFE02039864">
    <property type="status" value="NOT_ANNOTATED_CDS"/>
    <property type="molecule type" value="Genomic_DNA"/>
</dbReference>
<keyword evidence="3" id="KW-0732">Signal</keyword>
<accession>A0A2R9AW82</accession>
<keyword evidence="2" id="KW-0964">Secreted</keyword>
<dbReference type="GeneTree" id="ENSGT00950000183155"/>
<dbReference type="EMBL" id="AJFE02039871">
    <property type="status" value="NOT_ANNOTATED_CDS"/>
    <property type="molecule type" value="Genomic_DNA"/>
</dbReference>
<keyword evidence="5" id="KW-1015">Disulfide bond</keyword>
<evidence type="ECO:0000256" key="3">
    <source>
        <dbReference type="ARBA" id="ARBA00022729"/>
    </source>
</evidence>
<evidence type="ECO:0000256" key="4">
    <source>
        <dbReference type="ARBA" id="ARBA00022737"/>
    </source>
</evidence>
<evidence type="ECO:0000259" key="7">
    <source>
        <dbReference type="PROSITE" id="PS51233"/>
    </source>
</evidence>
<dbReference type="InterPro" id="IPR025615">
    <property type="entry name" value="TILa_dom"/>
</dbReference>
<feature type="domain" description="VWFD" evidence="7">
    <location>
        <begin position="1226"/>
        <end position="1403"/>
    </location>
</feature>
<dbReference type="CDD" id="cd19941">
    <property type="entry name" value="TIL"/>
    <property type="match status" value="4"/>
</dbReference>
<keyword evidence="6" id="KW-0325">Glycoprotein</keyword>
<evidence type="ECO:0000313" key="8">
    <source>
        <dbReference type="Ensembl" id="ENSPPAP00000020065.1"/>
    </source>
</evidence>
<dbReference type="EMBL" id="AJFE02039868">
    <property type="status" value="NOT_ANNOTATED_CDS"/>
    <property type="molecule type" value="Genomic_DNA"/>
</dbReference>
<dbReference type="SMART" id="SM00216">
    <property type="entry name" value="VWD"/>
    <property type="match status" value="4"/>
</dbReference>
<evidence type="ECO:0000256" key="1">
    <source>
        <dbReference type="ARBA" id="ARBA00004613"/>
    </source>
</evidence>
<evidence type="ECO:0000256" key="6">
    <source>
        <dbReference type="ARBA" id="ARBA00023180"/>
    </source>
</evidence>
<reference evidence="8" key="3">
    <citation type="submission" date="2025-09" db="UniProtKB">
        <authorList>
            <consortium name="Ensembl"/>
        </authorList>
    </citation>
    <scope>IDENTIFICATION</scope>
</reference>
<evidence type="ECO:0000313" key="9">
    <source>
        <dbReference type="Proteomes" id="UP000240080"/>
    </source>
</evidence>
<dbReference type="Proteomes" id="UP000240080">
    <property type="component" value="Chromosome 19"/>
</dbReference>
<dbReference type="SMART" id="SM00832">
    <property type="entry name" value="C8"/>
    <property type="match status" value="4"/>
</dbReference>
<dbReference type="GO" id="GO:0005615">
    <property type="term" value="C:extracellular space"/>
    <property type="evidence" value="ECO:0007669"/>
    <property type="project" value="TreeGrafter"/>
</dbReference>
<dbReference type="InterPro" id="IPR002919">
    <property type="entry name" value="TIL_dom"/>
</dbReference>
<dbReference type="FunFam" id="2.10.25.10:FF:000674">
    <property type="entry name" value="Mucin-2"/>
    <property type="match status" value="1"/>
</dbReference>
<feature type="domain" description="VWFD" evidence="7">
    <location>
        <begin position="124"/>
        <end position="298"/>
    </location>
</feature>
<dbReference type="InterPro" id="IPR050780">
    <property type="entry name" value="Mucin_vWF_Thrombospondin_sf"/>
</dbReference>
<dbReference type="PROSITE" id="PS51233">
    <property type="entry name" value="VWFD"/>
    <property type="match status" value="4"/>
</dbReference>
<comment type="subcellular location">
    <subcellularLocation>
        <location evidence="1">Secreted</location>
    </subcellularLocation>
</comment>
<dbReference type="Gene3D" id="2.10.25.10">
    <property type="entry name" value="Laminin"/>
    <property type="match status" value="5"/>
</dbReference>
<dbReference type="FunFam" id="2.10.25.10:FF:000055">
    <property type="entry name" value="alpha-tectorin isoform X1"/>
    <property type="match status" value="2"/>
</dbReference>
<dbReference type="EMBL" id="AJFE02039863">
    <property type="status" value="NOT_ANNOTATED_CDS"/>
    <property type="molecule type" value="Genomic_DNA"/>
</dbReference>
<evidence type="ECO:0000256" key="2">
    <source>
        <dbReference type="ARBA" id="ARBA00022525"/>
    </source>
</evidence>
<protein>
    <recommendedName>
        <fullName evidence="7">VWFD domain-containing protein</fullName>
    </recommendedName>
</protein>
<evidence type="ECO:0000256" key="5">
    <source>
        <dbReference type="ARBA" id="ARBA00023157"/>
    </source>
</evidence>
<dbReference type="EMBL" id="AJFE02039867">
    <property type="status" value="NOT_ANNOTATED_CDS"/>
    <property type="molecule type" value="Genomic_DNA"/>
</dbReference>
<dbReference type="FunFam" id="2.10.25.10:FF:000153">
    <property type="entry name" value="MUC5B isoform 1"/>
    <property type="match status" value="1"/>
</dbReference>
<dbReference type="SUPFAM" id="SSF57567">
    <property type="entry name" value="Serine protease inhibitors"/>
    <property type="match status" value="5"/>
</dbReference>
<dbReference type="Pfam" id="PF12714">
    <property type="entry name" value="TILa"/>
    <property type="match status" value="4"/>
</dbReference>
<reference evidence="8" key="2">
    <citation type="submission" date="2025-08" db="UniProtKB">
        <authorList>
            <consortium name="Ensembl"/>
        </authorList>
    </citation>
    <scope>IDENTIFICATION</scope>
</reference>
<reference evidence="8 9" key="1">
    <citation type="journal article" date="2012" name="Nature">
        <title>The bonobo genome compared with the chimpanzee and human genomes.</title>
        <authorList>
            <person name="Prufer K."/>
            <person name="Munch K."/>
            <person name="Hellmann I."/>
            <person name="Akagi K."/>
            <person name="Miller J.R."/>
            <person name="Walenz B."/>
            <person name="Koren S."/>
            <person name="Sutton G."/>
            <person name="Kodira C."/>
            <person name="Winer R."/>
            <person name="Knight J.R."/>
            <person name="Mullikin J.C."/>
            <person name="Meader S.J."/>
            <person name="Ponting C.P."/>
            <person name="Lunter G."/>
            <person name="Higashino S."/>
            <person name="Hobolth A."/>
            <person name="Dutheil J."/>
            <person name="Karakoc E."/>
            <person name="Alkan C."/>
            <person name="Sajjadian S."/>
            <person name="Catacchio C.R."/>
            <person name="Ventura M."/>
            <person name="Marques-Bonet T."/>
            <person name="Eichler E.E."/>
            <person name="Andre C."/>
            <person name="Atencia R."/>
            <person name="Mugisha L."/>
            <person name="Junhold J."/>
            <person name="Patterson N."/>
            <person name="Siebauer M."/>
            <person name="Good J.M."/>
            <person name="Fischer A."/>
            <person name="Ptak S.E."/>
            <person name="Lachmann M."/>
            <person name="Symer D.E."/>
            <person name="Mailund T."/>
            <person name="Schierup M.H."/>
            <person name="Andres A.M."/>
            <person name="Kelso J."/>
            <person name="Paabo S."/>
        </authorList>
    </citation>
    <scope>NUCLEOTIDE SEQUENCE [LARGE SCALE GENOMIC DNA]</scope>
</reference>
<dbReference type="InterPro" id="IPR001007">
    <property type="entry name" value="VWF_dom"/>
</dbReference>
<dbReference type="SMART" id="SM00215">
    <property type="entry name" value="VWC_out"/>
    <property type="match status" value="4"/>
</dbReference>